<name>A0AAW4XV23_9BURK</name>
<keyword evidence="2" id="KW-1185">Reference proteome</keyword>
<protein>
    <submittedName>
        <fullName evidence="1">Uncharacterized protein</fullName>
    </submittedName>
</protein>
<dbReference type="Proteomes" id="UP001199260">
    <property type="component" value="Unassembled WGS sequence"/>
</dbReference>
<dbReference type="EMBL" id="JAJNCT010000006">
    <property type="protein sequence ID" value="MCD2164878.1"/>
    <property type="molecule type" value="Genomic_DNA"/>
</dbReference>
<evidence type="ECO:0000313" key="2">
    <source>
        <dbReference type="Proteomes" id="UP001199260"/>
    </source>
</evidence>
<dbReference type="AlphaFoldDB" id="A0AAW4XV23"/>
<sequence length="55" mass="5897">MISVIGFHEKIGALESPVMPQATVILEKAGFNFSVYSAAKSVVIEFIDGAVGWLK</sequence>
<gene>
    <name evidence="1" type="ORF">LPW39_06990</name>
</gene>
<reference evidence="1 2" key="1">
    <citation type="submission" date="2021-11" db="EMBL/GenBank/DDBJ databases">
        <title>Genome sequence.</title>
        <authorList>
            <person name="Sun Q."/>
        </authorList>
    </citation>
    <scope>NUCLEOTIDE SEQUENCE [LARGE SCALE GENOMIC DNA]</scope>
    <source>
        <strain evidence="1 2">KCTC 12005</strain>
    </source>
</reference>
<accession>A0AAW4XV23</accession>
<dbReference type="RefSeq" id="WP_230772943.1">
    <property type="nucleotide sequence ID" value="NZ_JAJNCT010000006.1"/>
</dbReference>
<organism evidence="1 2">
    <name type="scientific">Comamonas koreensis</name>
    <dbReference type="NCBI Taxonomy" id="160825"/>
    <lineage>
        <taxon>Bacteria</taxon>
        <taxon>Pseudomonadati</taxon>
        <taxon>Pseudomonadota</taxon>
        <taxon>Betaproteobacteria</taxon>
        <taxon>Burkholderiales</taxon>
        <taxon>Comamonadaceae</taxon>
        <taxon>Comamonas</taxon>
    </lineage>
</organism>
<evidence type="ECO:0000313" key="1">
    <source>
        <dbReference type="EMBL" id="MCD2164878.1"/>
    </source>
</evidence>
<proteinExistence type="predicted"/>
<comment type="caution">
    <text evidence="1">The sequence shown here is derived from an EMBL/GenBank/DDBJ whole genome shotgun (WGS) entry which is preliminary data.</text>
</comment>